<organism evidence="2 3">
    <name type="scientific">Deinococcus irradiatisoli</name>
    <dbReference type="NCBI Taxonomy" id="2202254"/>
    <lineage>
        <taxon>Bacteria</taxon>
        <taxon>Thermotogati</taxon>
        <taxon>Deinococcota</taxon>
        <taxon>Deinococci</taxon>
        <taxon>Deinococcales</taxon>
        <taxon>Deinococcaceae</taxon>
        <taxon>Deinococcus</taxon>
    </lineage>
</organism>
<feature type="signal peptide" evidence="1">
    <location>
        <begin position="1"/>
        <end position="17"/>
    </location>
</feature>
<dbReference type="EMBL" id="CP029494">
    <property type="protein sequence ID" value="AWN22902.1"/>
    <property type="molecule type" value="Genomic_DNA"/>
</dbReference>
<proteinExistence type="predicted"/>
<dbReference type="AlphaFoldDB" id="A0A2Z3JCZ0"/>
<dbReference type="Pfam" id="PF10016">
    <property type="entry name" value="DUF2259"/>
    <property type="match status" value="1"/>
</dbReference>
<keyword evidence="1" id="KW-0732">Signal</keyword>
<dbReference type="Proteomes" id="UP000245368">
    <property type="component" value="Chromosome"/>
</dbReference>
<dbReference type="OrthoDB" id="63067at2"/>
<gene>
    <name evidence="2" type="ORF">DKM44_06380</name>
</gene>
<protein>
    <recommendedName>
        <fullName evidence="4">DUF2259 domain-containing protein</fullName>
    </recommendedName>
</protein>
<evidence type="ECO:0008006" key="4">
    <source>
        <dbReference type="Google" id="ProtNLM"/>
    </source>
</evidence>
<evidence type="ECO:0000256" key="1">
    <source>
        <dbReference type="SAM" id="SignalP"/>
    </source>
</evidence>
<evidence type="ECO:0000313" key="3">
    <source>
        <dbReference type="Proteomes" id="UP000245368"/>
    </source>
</evidence>
<dbReference type="InterPro" id="IPR018725">
    <property type="entry name" value="DUF2259_secreted"/>
</dbReference>
<name>A0A2Z3JCZ0_9DEIO</name>
<feature type="chain" id="PRO_5016403204" description="DUF2259 domain-containing protein" evidence="1">
    <location>
        <begin position="18"/>
        <end position="220"/>
    </location>
</feature>
<evidence type="ECO:0000313" key="2">
    <source>
        <dbReference type="EMBL" id="AWN22902.1"/>
    </source>
</evidence>
<dbReference type="RefSeq" id="WP_109826258.1">
    <property type="nucleotide sequence ID" value="NZ_CP029494.1"/>
</dbReference>
<sequence length="220" mass="23839">MKRALALLAALSSAALAADHPEITAQGFSPDGRYHLLLTSWLQDGSGFPAAALQITDVKRNTIAYRRQQIWQQDGANQATLDTLVGRWRSAQAGVLARYGLSEPQPGERLFKVAPLPMLDYPSDQPSALNTAVGRLELSTRPLPSGCQYSDRPTRGFALTLAGRDLQRDTHLPASRGCASGYSLETAYRYKSALAVIVRVYSQGFEGPDVVPLVVTGQLK</sequence>
<accession>A0A2Z3JCZ0</accession>
<reference evidence="2 3" key="1">
    <citation type="submission" date="2018-05" db="EMBL/GenBank/DDBJ databases">
        <title>Complete Genome Sequence of Deinococcus sp. strain 17bor-2.</title>
        <authorList>
            <person name="Srinivasan S."/>
        </authorList>
    </citation>
    <scope>NUCLEOTIDE SEQUENCE [LARGE SCALE GENOMIC DNA]</scope>
    <source>
        <strain evidence="2 3">17bor-2</strain>
    </source>
</reference>
<keyword evidence="3" id="KW-1185">Reference proteome</keyword>
<dbReference type="KEGG" id="dez:DKM44_06380"/>